<evidence type="ECO:0000313" key="2">
    <source>
        <dbReference type="Proteomes" id="UP001597512"/>
    </source>
</evidence>
<dbReference type="EMBL" id="JBHUOM010000017">
    <property type="protein sequence ID" value="MFD2935458.1"/>
    <property type="molecule type" value="Genomic_DNA"/>
</dbReference>
<proteinExistence type="predicted"/>
<dbReference type="RefSeq" id="WP_381503413.1">
    <property type="nucleotide sequence ID" value="NZ_JBHUOM010000017.1"/>
</dbReference>
<keyword evidence="2" id="KW-1185">Reference proteome</keyword>
<gene>
    <name evidence="1" type="ORF">ACFS25_16875</name>
</gene>
<evidence type="ECO:0008006" key="3">
    <source>
        <dbReference type="Google" id="ProtNLM"/>
    </source>
</evidence>
<comment type="caution">
    <text evidence="1">The sequence shown here is derived from an EMBL/GenBank/DDBJ whole genome shotgun (WGS) entry which is preliminary data.</text>
</comment>
<accession>A0ABW6AM24</accession>
<name>A0ABW6AM24_9BACT</name>
<organism evidence="1 2">
    <name type="scientific">Spirosoma flavum</name>
    <dbReference type="NCBI Taxonomy" id="2048557"/>
    <lineage>
        <taxon>Bacteria</taxon>
        <taxon>Pseudomonadati</taxon>
        <taxon>Bacteroidota</taxon>
        <taxon>Cytophagia</taxon>
        <taxon>Cytophagales</taxon>
        <taxon>Cytophagaceae</taxon>
        <taxon>Spirosoma</taxon>
    </lineage>
</organism>
<protein>
    <recommendedName>
        <fullName evidence="3">Nuclear transport factor 2 family protein</fullName>
    </recommendedName>
</protein>
<reference evidence="2" key="1">
    <citation type="journal article" date="2019" name="Int. J. Syst. Evol. Microbiol.">
        <title>The Global Catalogue of Microorganisms (GCM) 10K type strain sequencing project: providing services to taxonomists for standard genome sequencing and annotation.</title>
        <authorList>
            <consortium name="The Broad Institute Genomics Platform"/>
            <consortium name="The Broad Institute Genome Sequencing Center for Infectious Disease"/>
            <person name="Wu L."/>
            <person name="Ma J."/>
        </authorList>
    </citation>
    <scope>NUCLEOTIDE SEQUENCE [LARGE SCALE GENOMIC DNA]</scope>
    <source>
        <strain evidence="2">KCTC 52490</strain>
    </source>
</reference>
<sequence length="127" mass="14679">MSDINNQENRTRNQLYTQLVGEQLSEVAFVQDYLELHFDGPKLTCYVSPMLQVRAETVRHFDDRYRNLLCGYIAQVVYAIDYVESQHLTIIFANGDSIRLNLDPSNPEIVAEIGIFWDADGGMWIFD</sequence>
<dbReference type="Proteomes" id="UP001597512">
    <property type="component" value="Unassembled WGS sequence"/>
</dbReference>
<evidence type="ECO:0000313" key="1">
    <source>
        <dbReference type="EMBL" id="MFD2935458.1"/>
    </source>
</evidence>